<proteinExistence type="predicted"/>
<feature type="transmembrane region" description="Helical" evidence="1">
    <location>
        <begin position="810"/>
        <end position="835"/>
    </location>
</feature>
<dbReference type="InParanoid" id="A0A409W380"/>
<reference evidence="3 4" key="1">
    <citation type="journal article" date="2018" name="Evol. Lett.">
        <title>Horizontal gene cluster transfer increased hallucinogenic mushroom diversity.</title>
        <authorList>
            <person name="Reynolds H.T."/>
            <person name="Vijayakumar V."/>
            <person name="Gluck-Thaler E."/>
            <person name="Korotkin H.B."/>
            <person name="Matheny P.B."/>
            <person name="Slot J.C."/>
        </authorList>
    </citation>
    <scope>NUCLEOTIDE SEQUENCE [LARGE SCALE GENOMIC DNA]</scope>
    <source>
        <strain evidence="3 4">SRW20</strain>
    </source>
</reference>
<dbReference type="Gene3D" id="3.90.1200.10">
    <property type="match status" value="1"/>
</dbReference>
<evidence type="ECO:0000313" key="4">
    <source>
        <dbReference type="Proteomes" id="UP000284706"/>
    </source>
</evidence>
<dbReference type="PANTHER" id="PTHR35043:SF7">
    <property type="entry name" value="TRANSCRIPTION FACTOR DOMAIN-CONTAINING PROTEIN"/>
    <property type="match status" value="1"/>
</dbReference>
<evidence type="ECO:0000259" key="2">
    <source>
        <dbReference type="Pfam" id="PF01636"/>
    </source>
</evidence>
<dbReference type="AlphaFoldDB" id="A0A409W380"/>
<organism evidence="3 4">
    <name type="scientific">Gymnopilus dilepis</name>
    <dbReference type="NCBI Taxonomy" id="231916"/>
    <lineage>
        <taxon>Eukaryota</taxon>
        <taxon>Fungi</taxon>
        <taxon>Dikarya</taxon>
        <taxon>Basidiomycota</taxon>
        <taxon>Agaricomycotina</taxon>
        <taxon>Agaricomycetes</taxon>
        <taxon>Agaricomycetidae</taxon>
        <taxon>Agaricales</taxon>
        <taxon>Agaricineae</taxon>
        <taxon>Hymenogastraceae</taxon>
        <taxon>Gymnopilus</taxon>
    </lineage>
</organism>
<keyword evidence="1" id="KW-0812">Transmembrane</keyword>
<evidence type="ECO:0000256" key="1">
    <source>
        <dbReference type="SAM" id="Phobius"/>
    </source>
</evidence>
<dbReference type="STRING" id="231916.A0A409W380"/>
<dbReference type="OrthoDB" id="10003767at2759"/>
<accession>A0A409W380</accession>
<evidence type="ECO:0000313" key="3">
    <source>
        <dbReference type="EMBL" id="PPQ72953.1"/>
    </source>
</evidence>
<gene>
    <name evidence="3" type="ORF">CVT26_014527</name>
</gene>
<feature type="transmembrane region" description="Helical" evidence="1">
    <location>
        <begin position="449"/>
        <end position="470"/>
    </location>
</feature>
<feature type="transmembrane region" description="Helical" evidence="1">
    <location>
        <begin position="732"/>
        <end position="752"/>
    </location>
</feature>
<keyword evidence="4" id="KW-1185">Reference proteome</keyword>
<keyword evidence="1" id="KW-1133">Transmembrane helix</keyword>
<dbReference type="Pfam" id="PF01636">
    <property type="entry name" value="APH"/>
    <property type="match status" value="1"/>
</dbReference>
<dbReference type="InterPro" id="IPR011009">
    <property type="entry name" value="Kinase-like_dom_sf"/>
</dbReference>
<feature type="transmembrane region" description="Helical" evidence="1">
    <location>
        <begin position="599"/>
        <end position="622"/>
    </location>
</feature>
<dbReference type="InterPro" id="IPR002575">
    <property type="entry name" value="Aminoglycoside_PTrfase"/>
</dbReference>
<dbReference type="EMBL" id="NHYE01005431">
    <property type="protein sequence ID" value="PPQ72953.1"/>
    <property type="molecule type" value="Genomic_DNA"/>
</dbReference>
<feature type="transmembrane region" description="Helical" evidence="1">
    <location>
        <begin position="574"/>
        <end position="593"/>
    </location>
</feature>
<dbReference type="SUPFAM" id="SSF56112">
    <property type="entry name" value="Protein kinase-like (PK-like)"/>
    <property type="match status" value="1"/>
</dbReference>
<feature type="transmembrane region" description="Helical" evidence="1">
    <location>
        <begin position="764"/>
        <end position="789"/>
    </location>
</feature>
<keyword evidence="1" id="KW-0472">Membrane</keyword>
<sequence>MEFLPGTALGDAWDNLQSDQKQRLALDVVDLFDQLCRLKANQCGGIYHSVHSVDDRGISAKSGTNSRSHRWFPLSERSLQALGSHCHGSVKDEYRLGPMNDISLLNYSLKVPGPSQTLPVATSHDYVSLIALNGNPTTRSEFDLPTREKCVELFDSVYKFYPTSTSFGPSADHLRFCFSHGDLHEGNVLIDPESGAITGIIDWEAAGFRPMWSEVQGAGWFDEERERFIFGSDDPGNFEDDSNPADQQLRALFRTELHRRNGDLFSSFMGAIELRAILHAAGDDPRPYGETDIFLSRYHRLGCWHEARRGPFPWDMNAWLHRRMDLDEMEMKFVGYYKPPEDHHSFFAGSFLELTLACMGGLGGGVGTLVRCTSAILAMHAKQNETSTENMRRRPLDVMDPTFAAHRSTWSIIRTCFAVVFTCAWVTVHPNIPPAHYGTKQRFFRRLEYMASTIMGPELILLWAILQYLGARYILSKISKALCLSVGLLTIHSDPKHVWTITHSHFLQMGGFVLYDTDDRPLGVITEAYEDDPRDSGVRGPATTLYLSVLLEKKLIDFPSITEKEILDKSKSDGLAKLIAIGQTAWFILQILARLVLNLAITQLELVTVALAALNAIMYFCWWNKPYNVQTQVPVKLLGAANKVKTELEDDPKESRNKIVPDVMGAILISLAAKPALLSAFKVISKPYNNFVDWSYEGYWGVGQPDPQHESHIKVPIFYTLIEPDPRIRVKVTLAVATTSVIFGGIHCAGWYSSFPSRPELLIWRISTALSASILFLIAVWSLSMIWLHHYAEKSQHYKPDFFFERLAKMSLKAVIIICIFFVLLRVLVLVVALLSLRDISESGHTAINWVAELPHI</sequence>
<protein>
    <recommendedName>
        <fullName evidence="2">Aminoglycoside phosphotransferase domain-containing protein</fullName>
    </recommendedName>
</protein>
<dbReference type="PANTHER" id="PTHR35043">
    <property type="entry name" value="TRANSCRIPTION FACTOR DOMAIN-CONTAINING PROTEIN"/>
    <property type="match status" value="1"/>
</dbReference>
<feature type="domain" description="Aminoglycoside phosphotransferase" evidence="2">
    <location>
        <begin position="173"/>
        <end position="225"/>
    </location>
</feature>
<name>A0A409W380_9AGAR</name>
<comment type="caution">
    <text evidence="3">The sequence shown here is derived from an EMBL/GenBank/DDBJ whole genome shotgun (WGS) entry which is preliminary data.</text>
</comment>
<dbReference type="Proteomes" id="UP000284706">
    <property type="component" value="Unassembled WGS sequence"/>
</dbReference>